<accession>A0A1E1KDG4</accession>
<dbReference type="EMBL" id="FJUX01000025">
    <property type="protein sequence ID" value="CZS96062.1"/>
    <property type="molecule type" value="Genomic_DNA"/>
</dbReference>
<feature type="compositionally biased region" description="Polar residues" evidence="1">
    <location>
        <begin position="11"/>
        <end position="21"/>
    </location>
</feature>
<sequence>MEIADGFDLSGRQQNDQNSSPFAQQDFVYAKEAIIRFDGHAVQFCSVSIESAVQEQPSSSIQHSHRDIR</sequence>
<dbReference type="AlphaFoldDB" id="A0A1E1KDG4"/>
<evidence type="ECO:0000256" key="1">
    <source>
        <dbReference type="SAM" id="MobiDB-lite"/>
    </source>
</evidence>
<reference evidence="3" key="1">
    <citation type="submission" date="2016-03" db="EMBL/GenBank/DDBJ databases">
        <authorList>
            <person name="Guldener U."/>
        </authorList>
    </citation>
    <scope>NUCLEOTIDE SEQUENCE [LARGE SCALE GENOMIC DNA]</scope>
    <source>
        <strain evidence="3">04CH-RAC-A.6.1</strain>
    </source>
</reference>
<protein>
    <submittedName>
        <fullName evidence="2">Uncharacterized protein</fullName>
    </submittedName>
</protein>
<organism evidence="2 3">
    <name type="scientific">Rhynchosporium agropyri</name>
    <dbReference type="NCBI Taxonomy" id="914238"/>
    <lineage>
        <taxon>Eukaryota</taxon>
        <taxon>Fungi</taxon>
        <taxon>Dikarya</taxon>
        <taxon>Ascomycota</taxon>
        <taxon>Pezizomycotina</taxon>
        <taxon>Leotiomycetes</taxon>
        <taxon>Helotiales</taxon>
        <taxon>Ploettnerulaceae</taxon>
        <taxon>Rhynchosporium</taxon>
    </lineage>
</organism>
<keyword evidence="3" id="KW-1185">Reference proteome</keyword>
<feature type="region of interest" description="Disordered" evidence="1">
    <location>
        <begin position="1"/>
        <end position="21"/>
    </location>
</feature>
<proteinExistence type="predicted"/>
<gene>
    <name evidence="2" type="ORF">RAG0_05522</name>
</gene>
<dbReference type="Proteomes" id="UP000178912">
    <property type="component" value="Unassembled WGS sequence"/>
</dbReference>
<name>A0A1E1KDG4_9HELO</name>
<evidence type="ECO:0000313" key="2">
    <source>
        <dbReference type="EMBL" id="CZS96062.1"/>
    </source>
</evidence>
<evidence type="ECO:0000313" key="3">
    <source>
        <dbReference type="Proteomes" id="UP000178912"/>
    </source>
</evidence>